<proteinExistence type="predicted"/>
<keyword evidence="2" id="KW-1185">Reference proteome</keyword>
<evidence type="ECO:0000313" key="1">
    <source>
        <dbReference type="EMBL" id="KAI3736621.1"/>
    </source>
</evidence>
<evidence type="ECO:0000313" key="2">
    <source>
        <dbReference type="Proteomes" id="UP001055811"/>
    </source>
</evidence>
<name>A0ACB9CQT2_CICIN</name>
<dbReference type="EMBL" id="CM042013">
    <property type="protein sequence ID" value="KAI3736621.1"/>
    <property type="molecule type" value="Genomic_DNA"/>
</dbReference>
<gene>
    <name evidence="1" type="ORF">L2E82_26530</name>
</gene>
<reference evidence="1 2" key="2">
    <citation type="journal article" date="2022" name="Mol. Ecol. Resour.">
        <title>The genomes of chicory, endive, great burdock and yacon provide insights into Asteraceae paleo-polyploidization history and plant inulin production.</title>
        <authorList>
            <person name="Fan W."/>
            <person name="Wang S."/>
            <person name="Wang H."/>
            <person name="Wang A."/>
            <person name="Jiang F."/>
            <person name="Liu H."/>
            <person name="Zhao H."/>
            <person name="Xu D."/>
            <person name="Zhang Y."/>
        </authorList>
    </citation>
    <scope>NUCLEOTIDE SEQUENCE [LARGE SCALE GENOMIC DNA]</scope>
    <source>
        <strain evidence="2">cv. Punajuju</strain>
        <tissue evidence="1">Leaves</tissue>
    </source>
</reference>
<accession>A0ACB9CQT2</accession>
<protein>
    <submittedName>
        <fullName evidence="1">Uncharacterized protein</fullName>
    </submittedName>
</protein>
<dbReference type="Proteomes" id="UP001055811">
    <property type="component" value="Linkage Group LG05"/>
</dbReference>
<organism evidence="1 2">
    <name type="scientific">Cichorium intybus</name>
    <name type="common">Chicory</name>
    <dbReference type="NCBI Taxonomy" id="13427"/>
    <lineage>
        <taxon>Eukaryota</taxon>
        <taxon>Viridiplantae</taxon>
        <taxon>Streptophyta</taxon>
        <taxon>Embryophyta</taxon>
        <taxon>Tracheophyta</taxon>
        <taxon>Spermatophyta</taxon>
        <taxon>Magnoliopsida</taxon>
        <taxon>eudicotyledons</taxon>
        <taxon>Gunneridae</taxon>
        <taxon>Pentapetalae</taxon>
        <taxon>asterids</taxon>
        <taxon>campanulids</taxon>
        <taxon>Asterales</taxon>
        <taxon>Asteraceae</taxon>
        <taxon>Cichorioideae</taxon>
        <taxon>Cichorieae</taxon>
        <taxon>Cichoriinae</taxon>
        <taxon>Cichorium</taxon>
    </lineage>
</organism>
<comment type="caution">
    <text evidence="1">The sequence shown here is derived from an EMBL/GenBank/DDBJ whole genome shotgun (WGS) entry which is preliminary data.</text>
</comment>
<reference evidence="2" key="1">
    <citation type="journal article" date="2022" name="Mol. Ecol. Resour.">
        <title>The genomes of chicory, endive, great burdock and yacon provide insights into Asteraceae palaeo-polyploidization history and plant inulin production.</title>
        <authorList>
            <person name="Fan W."/>
            <person name="Wang S."/>
            <person name="Wang H."/>
            <person name="Wang A."/>
            <person name="Jiang F."/>
            <person name="Liu H."/>
            <person name="Zhao H."/>
            <person name="Xu D."/>
            <person name="Zhang Y."/>
        </authorList>
    </citation>
    <scope>NUCLEOTIDE SEQUENCE [LARGE SCALE GENOMIC DNA]</scope>
    <source>
        <strain evidence="2">cv. Punajuju</strain>
    </source>
</reference>
<sequence>MYFHAVKRSHLNLHLCRSQTFAPALPSCRHRRSRPRPVRIGEIQIMCRNYNISSGFGNIMQNLESKVIG</sequence>